<reference evidence="2" key="1">
    <citation type="submission" date="2022-07" db="EMBL/GenBank/DDBJ databases">
        <title>Draft genome of Pseudomonas carnis strain LP isolated from cheese.</title>
        <authorList>
            <person name="Wolfe B.E."/>
        </authorList>
    </citation>
    <scope>NUCLEOTIDE SEQUENCE</scope>
    <source>
        <strain evidence="2">LP</strain>
    </source>
</reference>
<dbReference type="SUPFAM" id="SSF49785">
    <property type="entry name" value="Galactose-binding domain-like"/>
    <property type="match status" value="2"/>
</dbReference>
<organism evidence="2 3">
    <name type="scientific">Pseudomonas carnis</name>
    <dbReference type="NCBI Taxonomy" id="2487355"/>
    <lineage>
        <taxon>Bacteria</taxon>
        <taxon>Pseudomonadati</taxon>
        <taxon>Pseudomonadota</taxon>
        <taxon>Gammaproteobacteria</taxon>
        <taxon>Pseudomonadales</taxon>
        <taxon>Pseudomonadaceae</taxon>
        <taxon>Pseudomonas</taxon>
    </lineage>
</organism>
<proteinExistence type="predicted"/>
<evidence type="ECO:0000313" key="2">
    <source>
        <dbReference type="EMBL" id="MDD1947271.1"/>
    </source>
</evidence>
<evidence type="ECO:0008006" key="4">
    <source>
        <dbReference type="Google" id="ProtNLM"/>
    </source>
</evidence>
<name>A0ABT5RMP5_9PSED</name>
<protein>
    <recommendedName>
        <fullName evidence="4">CBM6 domain-containing protein</fullName>
    </recommendedName>
</protein>
<evidence type="ECO:0000313" key="3">
    <source>
        <dbReference type="Proteomes" id="UP001150614"/>
    </source>
</evidence>
<sequence length="447" mass="49581">MSTQPMNSNLVLNGNFAHRERYWNVTATAPGRVDFSRQHCVITGRGRAEQDISVSDTASYSFSLYTLITYNGAGSARLVWQPSGATETITLTGNHGWTHHVSTFRPPTGTTGLTLQLMGNAGDVWFDSLQLVEDGGVVIPVELIRNGDFADNSDHWIANRPVGSSVTFSDNECQANQGGSIEQKIAVTPGQTYDFSIDAMTPTGGHGFAMFHIAPGNTPQIELRGGGDWDNYTSSLTIPAGVTEITLEVIGTTFLVVDNLSLKSAPVPTINQNRPHRTHTYRPSQENRTMSNANARKAARQKSAERFFQGSIGSENFKADFRKHELKNNFWLAEGAMKIPPTETSRQVVIFKYPTTTDSGRYQLEKDSDEHQLAVILMTINETPLPAYQAHRGTVEFFHNSDDHTVTGALDVYLMDVNNQELRVQMLFSLDRTTRRRPTRVNTVQPR</sequence>
<evidence type="ECO:0000256" key="1">
    <source>
        <dbReference type="SAM" id="MobiDB-lite"/>
    </source>
</evidence>
<dbReference type="Proteomes" id="UP001150614">
    <property type="component" value="Unassembled WGS sequence"/>
</dbReference>
<dbReference type="Gene3D" id="2.60.120.260">
    <property type="entry name" value="Galactose-binding domain-like"/>
    <property type="match status" value="2"/>
</dbReference>
<accession>A0ABT5RMP5</accession>
<feature type="compositionally biased region" description="Polar residues" evidence="1">
    <location>
        <begin position="281"/>
        <end position="292"/>
    </location>
</feature>
<keyword evidence="3" id="KW-1185">Reference proteome</keyword>
<gene>
    <name evidence="2" type="ORF">NMG11_25965</name>
</gene>
<dbReference type="RefSeq" id="WP_140915203.1">
    <property type="nucleotide sequence ID" value="NZ_BQHG01000038.1"/>
</dbReference>
<comment type="caution">
    <text evidence="2">The sequence shown here is derived from an EMBL/GenBank/DDBJ whole genome shotgun (WGS) entry which is preliminary data.</text>
</comment>
<dbReference type="InterPro" id="IPR008979">
    <property type="entry name" value="Galactose-bd-like_sf"/>
</dbReference>
<dbReference type="EMBL" id="JANCLL010000042">
    <property type="protein sequence ID" value="MDD1947271.1"/>
    <property type="molecule type" value="Genomic_DNA"/>
</dbReference>
<feature type="region of interest" description="Disordered" evidence="1">
    <location>
        <begin position="268"/>
        <end position="292"/>
    </location>
</feature>